<dbReference type="AlphaFoldDB" id="A0A418PWY2"/>
<feature type="transmembrane region" description="Helical" evidence="1">
    <location>
        <begin position="46"/>
        <end position="70"/>
    </location>
</feature>
<protein>
    <submittedName>
        <fullName evidence="2">Uncharacterized protein</fullName>
    </submittedName>
</protein>
<keyword evidence="1" id="KW-0472">Membrane</keyword>
<dbReference type="OrthoDB" id="678673at2"/>
<evidence type="ECO:0000313" key="3">
    <source>
        <dbReference type="Proteomes" id="UP000283522"/>
    </source>
</evidence>
<comment type="caution">
    <text evidence="2">The sequence shown here is derived from an EMBL/GenBank/DDBJ whole genome shotgun (WGS) entry which is preliminary data.</text>
</comment>
<dbReference type="RefSeq" id="WP_119476056.1">
    <property type="nucleotide sequence ID" value="NZ_QXML01000001.1"/>
</dbReference>
<evidence type="ECO:0000256" key="1">
    <source>
        <dbReference type="SAM" id="Phobius"/>
    </source>
</evidence>
<sequence>MKHFLVSSTRTIQLAALLFFGLVITQQVQAQDKGLDIKIDLSPEPVWYEQTWLLVAAGAAVFILILVAILKNNGKKIG</sequence>
<keyword evidence="1" id="KW-0812">Transmembrane</keyword>
<dbReference type="EMBL" id="QXML01000001">
    <property type="protein sequence ID" value="RIW18579.1"/>
    <property type="molecule type" value="Genomic_DNA"/>
</dbReference>
<reference evidence="2 3" key="1">
    <citation type="submission" date="2018-09" db="EMBL/GenBank/DDBJ databases">
        <authorList>
            <person name="Wang X."/>
            <person name="Du Z."/>
        </authorList>
    </citation>
    <scope>NUCLEOTIDE SEQUENCE [LARGE SCALE GENOMIC DNA]</scope>
    <source>
        <strain evidence="2 3">N3</strain>
    </source>
</reference>
<gene>
    <name evidence="2" type="ORF">D0X99_02520</name>
</gene>
<name>A0A418PWY2_9BACT</name>
<keyword evidence="1" id="KW-1133">Transmembrane helix</keyword>
<dbReference type="Proteomes" id="UP000283522">
    <property type="component" value="Unassembled WGS sequence"/>
</dbReference>
<keyword evidence="3" id="KW-1185">Reference proteome</keyword>
<proteinExistence type="predicted"/>
<accession>A0A418PWY2</accession>
<organism evidence="2 3">
    <name type="scientific">Algoriphagus lacus</name>
    <dbReference type="NCBI Taxonomy" id="2056311"/>
    <lineage>
        <taxon>Bacteria</taxon>
        <taxon>Pseudomonadati</taxon>
        <taxon>Bacteroidota</taxon>
        <taxon>Cytophagia</taxon>
        <taxon>Cytophagales</taxon>
        <taxon>Cyclobacteriaceae</taxon>
        <taxon>Algoriphagus</taxon>
    </lineage>
</organism>
<evidence type="ECO:0000313" key="2">
    <source>
        <dbReference type="EMBL" id="RIW18579.1"/>
    </source>
</evidence>